<dbReference type="RefSeq" id="WP_046575245.1">
    <property type="nucleotide sequence ID" value="NZ_CP010429.1"/>
</dbReference>
<dbReference type="EMBL" id="CP010429">
    <property type="protein sequence ID" value="AKD56297.1"/>
    <property type="molecule type" value="Genomic_DNA"/>
</dbReference>
<dbReference type="Proteomes" id="UP000033054">
    <property type="component" value="Chromosome"/>
</dbReference>
<organism evidence="10 11">
    <name type="scientific">Spirosoma radiotolerans</name>
    <dbReference type="NCBI Taxonomy" id="1379870"/>
    <lineage>
        <taxon>Bacteria</taxon>
        <taxon>Pseudomonadati</taxon>
        <taxon>Bacteroidota</taxon>
        <taxon>Cytophagia</taxon>
        <taxon>Cytophagales</taxon>
        <taxon>Cytophagaceae</taxon>
        <taxon>Spirosoma</taxon>
    </lineage>
</organism>
<dbReference type="PANTHER" id="PTHR48111:SF22">
    <property type="entry name" value="REGULATOR OF RPOS"/>
    <property type="match status" value="1"/>
</dbReference>
<dbReference type="FunFam" id="1.10.10.10:FF:000005">
    <property type="entry name" value="Two-component system response regulator"/>
    <property type="match status" value="1"/>
</dbReference>
<dbReference type="STRING" id="1379870.SD10_16710"/>
<dbReference type="SMART" id="SM00862">
    <property type="entry name" value="Trans_reg_C"/>
    <property type="match status" value="1"/>
</dbReference>
<feature type="DNA-binding region" description="OmpR/PhoB-type" evidence="7">
    <location>
        <begin position="126"/>
        <end position="224"/>
    </location>
</feature>
<keyword evidence="3" id="KW-0805">Transcription regulation</keyword>
<dbReference type="SUPFAM" id="SSF46894">
    <property type="entry name" value="C-terminal effector domain of the bipartite response regulators"/>
    <property type="match status" value="1"/>
</dbReference>
<dbReference type="InterPro" id="IPR039420">
    <property type="entry name" value="WalR-like"/>
</dbReference>
<evidence type="ECO:0000256" key="1">
    <source>
        <dbReference type="ARBA" id="ARBA00022553"/>
    </source>
</evidence>
<keyword evidence="4 7" id="KW-0238">DNA-binding</keyword>
<dbReference type="PATRIC" id="fig|1379870.5.peg.3627"/>
<evidence type="ECO:0000256" key="2">
    <source>
        <dbReference type="ARBA" id="ARBA00023012"/>
    </source>
</evidence>
<keyword evidence="1 6" id="KW-0597">Phosphoprotein</keyword>
<dbReference type="InterPro" id="IPR001867">
    <property type="entry name" value="OmpR/PhoB-type_DNA-bd"/>
</dbReference>
<dbReference type="CDD" id="cd00383">
    <property type="entry name" value="trans_reg_C"/>
    <property type="match status" value="1"/>
</dbReference>
<evidence type="ECO:0000259" key="8">
    <source>
        <dbReference type="PROSITE" id="PS50110"/>
    </source>
</evidence>
<dbReference type="InterPro" id="IPR036388">
    <property type="entry name" value="WH-like_DNA-bd_sf"/>
</dbReference>
<dbReference type="SUPFAM" id="SSF52172">
    <property type="entry name" value="CheY-like"/>
    <property type="match status" value="1"/>
</dbReference>
<reference evidence="10 11" key="1">
    <citation type="journal article" date="2014" name="Curr. Microbiol.">
        <title>Spirosoma radiotolerans sp. nov., a gamma-radiation-resistant bacterium isolated from gamma ray-irradiated soil.</title>
        <authorList>
            <person name="Lee J.J."/>
            <person name="Srinivasan S."/>
            <person name="Lim S."/>
            <person name="Joe M."/>
            <person name="Im S."/>
            <person name="Bae S.I."/>
            <person name="Park K.R."/>
            <person name="Han J.H."/>
            <person name="Park S.H."/>
            <person name="Joo B.M."/>
            <person name="Park S.J."/>
            <person name="Kim M.K."/>
        </authorList>
    </citation>
    <scope>NUCLEOTIDE SEQUENCE [LARGE SCALE GENOMIC DNA]</scope>
    <source>
        <strain evidence="10 11">DG5A</strain>
    </source>
</reference>
<dbReference type="PROSITE" id="PS51755">
    <property type="entry name" value="OMPR_PHOB"/>
    <property type="match status" value="1"/>
</dbReference>
<keyword evidence="5" id="KW-0804">Transcription</keyword>
<keyword evidence="11" id="KW-1185">Reference proteome</keyword>
<dbReference type="InterPro" id="IPR016032">
    <property type="entry name" value="Sig_transdc_resp-reg_C-effctor"/>
</dbReference>
<sequence length="226" mass="25710">MKILLIQSDASYLEFLYRTLAERQYTLEIASDGYTGLAMGLHARFDLIVLDSELPRMDGLDVIRRLRQENDSTPVLLLSNSNESADKAKGLYAGADDYMVRPCDSDELLARIYALHRRRTGGFNAPSILSIDNLELNVAEKVAYRANQRIKLTAREFQLLEFLIKNAGRVVTKAQILEKVWDNTPISSTNKVEVYINFLRKKIDRDFDHKLIHTAMGVGYLLRAAN</sequence>
<evidence type="ECO:0000256" key="4">
    <source>
        <dbReference type="ARBA" id="ARBA00023125"/>
    </source>
</evidence>
<dbReference type="KEGG" id="srd:SD10_16710"/>
<dbReference type="HOGENOM" id="CLU_000445_30_1_10"/>
<feature type="domain" description="OmpR/PhoB-type" evidence="9">
    <location>
        <begin position="126"/>
        <end position="224"/>
    </location>
</feature>
<accession>A0A0E3V7Z3</accession>
<dbReference type="GO" id="GO:0000976">
    <property type="term" value="F:transcription cis-regulatory region binding"/>
    <property type="evidence" value="ECO:0007669"/>
    <property type="project" value="TreeGrafter"/>
</dbReference>
<dbReference type="GO" id="GO:0000156">
    <property type="term" value="F:phosphorelay response regulator activity"/>
    <property type="evidence" value="ECO:0007669"/>
    <property type="project" value="TreeGrafter"/>
</dbReference>
<dbReference type="Gene3D" id="6.10.250.690">
    <property type="match status" value="1"/>
</dbReference>
<dbReference type="Pfam" id="PF00486">
    <property type="entry name" value="Trans_reg_C"/>
    <property type="match status" value="1"/>
</dbReference>
<dbReference type="InterPro" id="IPR001789">
    <property type="entry name" value="Sig_transdc_resp-reg_receiver"/>
</dbReference>
<gene>
    <name evidence="10" type="ORF">SD10_16710</name>
</gene>
<evidence type="ECO:0000256" key="7">
    <source>
        <dbReference type="PROSITE-ProRule" id="PRU01091"/>
    </source>
</evidence>
<dbReference type="GO" id="GO:0005829">
    <property type="term" value="C:cytosol"/>
    <property type="evidence" value="ECO:0007669"/>
    <property type="project" value="TreeGrafter"/>
</dbReference>
<dbReference type="Gene3D" id="1.10.10.10">
    <property type="entry name" value="Winged helix-like DNA-binding domain superfamily/Winged helix DNA-binding domain"/>
    <property type="match status" value="1"/>
</dbReference>
<dbReference type="GO" id="GO:0006355">
    <property type="term" value="P:regulation of DNA-templated transcription"/>
    <property type="evidence" value="ECO:0007669"/>
    <property type="project" value="InterPro"/>
</dbReference>
<evidence type="ECO:0000256" key="5">
    <source>
        <dbReference type="ARBA" id="ARBA00023163"/>
    </source>
</evidence>
<evidence type="ECO:0000313" key="10">
    <source>
        <dbReference type="EMBL" id="AKD56297.1"/>
    </source>
</evidence>
<name>A0A0E3V7Z3_9BACT</name>
<feature type="modified residue" description="4-aspartylphosphate" evidence="6">
    <location>
        <position position="51"/>
    </location>
</feature>
<protein>
    <submittedName>
        <fullName evidence="10">Transcriptional regulator</fullName>
    </submittedName>
</protein>
<dbReference type="PROSITE" id="PS50110">
    <property type="entry name" value="RESPONSE_REGULATORY"/>
    <property type="match status" value="1"/>
</dbReference>
<dbReference type="Gene3D" id="3.40.50.2300">
    <property type="match status" value="1"/>
</dbReference>
<proteinExistence type="predicted"/>
<evidence type="ECO:0000313" key="11">
    <source>
        <dbReference type="Proteomes" id="UP000033054"/>
    </source>
</evidence>
<keyword evidence="2" id="KW-0902">Two-component regulatory system</keyword>
<evidence type="ECO:0000259" key="9">
    <source>
        <dbReference type="PROSITE" id="PS51755"/>
    </source>
</evidence>
<dbReference type="PANTHER" id="PTHR48111">
    <property type="entry name" value="REGULATOR OF RPOS"/>
    <property type="match status" value="1"/>
</dbReference>
<dbReference type="AlphaFoldDB" id="A0A0E3V7Z3"/>
<evidence type="ECO:0000256" key="6">
    <source>
        <dbReference type="PROSITE-ProRule" id="PRU00169"/>
    </source>
</evidence>
<dbReference type="InterPro" id="IPR011006">
    <property type="entry name" value="CheY-like_superfamily"/>
</dbReference>
<dbReference type="SMART" id="SM00448">
    <property type="entry name" value="REC"/>
    <property type="match status" value="1"/>
</dbReference>
<dbReference type="OrthoDB" id="943227at2"/>
<dbReference type="Pfam" id="PF00072">
    <property type="entry name" value="Response_reg"/>
    <property type="match status" value="1"/>
</dbReference>
<feature type="domain" description="Response regulatory" evidence="8">
    <location>
        <begin position="2"/>
        <end position="116"/>
    </location>
</feature>
<dbReference type="GO" id="GO:0032993">
    <property type="term" value="C:protein-DNA complex"/>
    <property type="evidence" value="ECO:0007669"/>
    <property type="project" value="TreeGrafter"/>
</dbReference>
<evidence type="ECO:0000256" key="3">
    <source>
        <dbReference type="ARBA" id="ARBA00023015"/>
    </source>
</evidence>